<dbReference type="Gene3D" id="2.10.25.10">
    <property type="entry name" value="Laminin"/>
    <property type="match status" value="8"/>
</dbReference>
<dbReference type="PANTHER" id="PTHR11339">
    <property type="entry name" value="EXTRACELLULAR MATRIX GLYCOPROTEIN RELATED"/>
    <property type="match status" value="1"/>
</dbReference>
<dbReference type="Pfam" id="PF00094">
    <property type="entry name" value="VWD"/>
    <property type="match status" value="3"/>
</dbReference>
<keyword evidence="6" id="KW-1185">Reference proteome</keyword>
<dbReference type="Pfam" id="PF08742">
    <property type="entry name" value="C8"/>
    <property type="match status" value="3"/>
</dbReference>
<dbReference type="SMART" id="SM00832">
    <property type="entry name" value="C8"/>
    <property type="match status" value="3"/>
</dbReference>
<feature type="compositionally biased region" description="Polar residues" evidence="3">
    <location>
        <begin position="1435"/>
        <end position="1447"/>
    </location>
</feature>
<organism evidence="5 6">
    <name type="scientific">Pinctada imbricata</name>
    <name type="common">Atlantic pearl-oyster</name>
    <name type="synonym">Pinctada martensii</name>
    <dbReference type="NCBI Taxonomy" id="66713"/>
    <lineage>
        <taxon>Eukaryota</taxon>
        <taxon>Metazoa</taxon>
        <taxon>Spiralia</taxon>
        <taxon>Lophotrochozoa</taxon>
        <taxon>Mollusca</taxon>
        <taxon>Bivalvia</taxon>
        <taxon>Autobranchia</taxon>
        <taxon>Pteriomorphia</taxon>
        <taxon>Pterioida</taxon>
        <taxon>Pterioidea</taxon>
        <taxon>Pteriidae</taxon>
        <taxon>Pinctada</taxon>
    </lineage>
</organism>
<dbReference type="SUPFAM" id="SSF57567">
    <property type="entry name" value="Serine protease inhibitors"/>
    <property type="match status" value="3"/>
</dbReference>
<dbReference type="InterPro" id="IPR036084">
    <property type="entry name" value="Ser_inhib-like_sf"/>
</dbReference>
<accession>A0AA88YLQ7</accession>
<comment type="caution">
    <text evidence="5">The sequence shown here is derived from an EMBL/GenBank/DDBJ whole genome shotgun (WGS) entry which is preliminary data.</text>
</comment>
<dbReference type="PROSITE" id="PS51233">
    <property type="entry name" value="VWFD"/>
    <property type="match status" value="3"/>
</dbReference>
<evidence type="ECO:0000256" key="2">
    <source>
        <dbReference type="ARBA" id="ARBA00023180"/>
    </source>
</evidence>
<dbReference type="InterPro" id="IPR050780">
    <property type="entry name" value="Mucin_vWF_Thrombospondin_sf"/>
</dbReference>
<dbReference type="InterPro" id="IPR014853">
    <property type="entry name" value="VWF/SSPO/ZAN-like_Cys-rich_dom"/>
</dbReference>
<dbReference type="GO" id="GO:0005615">
    <property type="term" value="C:extracellular space"/>
    <property type="evidence" value="ECO:0007669"/>
    <property type="project" value="TreeGrafter"/>
</dbReference>
<feature type="domain" description="VWFD" evidence="4">
    <location>
        <begin position="58"/>
        <end position="240"/>
    </location>
</feature>
<sequence length="1472" mass="163327">MSSYQCKQVDGKPQFIKVPSTHRCHLSAECQLNEAGIRSCVCKSGYYGDGYKSCKQPCVCVGKGDPNYRTYDGALIQFKGICKYTFTKSTLHDDPCAFNIEVKNEHRGNNKNVSYTKYVETHIMGTKIGFYKNGQVQINGSKEYLPFNKNNGEIVVYQNGRYTQLSTSCDVRVQFDGNSYVKVTIPDKYRNHTTGICGNCNGLADEFRTKDGTPVSSDRVGQALIGNSYKVKDGSIDGCDKFSDGRKCSDSMEKMIEYCGLITNTSGPFKDCIESDPDIAKEEHELCVADVCAYEKNKFQQESAKCKALEGFAASCEAADIQVNWRSAKLCPLICKDPNAEYLAEGPSCHQTCMDFRAPFKCPFPPREGCYCKAGYVMSGGKCVRKGLCGCIDNDGNYLPIGKKRTIGECGHEVECIKPMNGSAMLVKRTTSQCNKNAVCGNTAKGEKQCVCKESYIGDGYAYCREPCTCRKSGDSNYRTFDDQMIRFLGRNEYVMAESLDINDDCKFQILLRNEQRYGGLRTPYTKMIILRIFGYNIGLQMDGIILVDSKRVYSPYLSSQGNFEIRNIGGNLHVTTRCGVSVLFERKSIVSVVVPGRYRGNLTGICGDCDGEQNDFRTADGTDVSDKPDKFFLIGSSYITAVGINESKIDIAGRGDCSVKMQSLVKTNKYCGLIKSKNGTFNRCINHNPELAAAYYRSCKEDLCENEGDVNLETIKCQALHSFAEDCKDDGFKVKWRTSHFCPHTCPDPNMEYKESCPGCPVSCINQYKQETLIEKGKPGCYCKDGFVLSDDKCVKKTDCGCLDVKGNYFPIGYFKMSTSCIPTEECKKVLGRSLFVKISTPMTCHKQAKCKLDSKGQRECVCNSGFYGSGYNCSEVCRCTVSGDPHYRTFDDQTIDFVGTCQYTLTKSTTVNDTCAFNIEVKNDNRGTNTAVSYTKYVEVKTSGVGAVLKKDGIVLVDQQSTSLPFESQDGSLRIFRSGRFVRVINSCDVIAEFDGKSFVSVQIPDKYRGFTTGICGVCDDKQNDFRTKDGKDVSASKNRNSLIGNSYKVDESSVDNCEDKLDRSKTCSPELRKEVESYTSCGIILNETSPFTKCIQADPDLGKYYFDLCVQDICSNKESKHLMEKLRCQALEGLAEECVDYEISWRSNDICPLKCRENAVYTNSGTACPATCTDLRAPSNCLFPTREGCTCREGYVLSDEECVARQECGCLGSDGRYYKIGEKTVNKTCGGIIYECQARSNATSKLTPLKEGKPCHQNASCEFDSNGKQGCTCKDGFIGDGYDQCKESLCKVSNTRYYRKGEACTQTCQTFAAELNCSRNTESGCYCNKAYALHNGSCVEALSKCGCIDTDNVYHEIGETWSGQKCGDRYSCKTGLARSKVNVLSAGETCHIRARCRAQKSGRMRCKCKSGFQGDGVRSCTQNRQFRKSETEGMQNQDKTGTKANKQKPPPHEKKRTPDMGVRPGAQEE</sequence>
<reference evidence="5" key="1">
    <citation type="submission" date="2019-08" db="EMBL/GenBank/DDBJ databases">
        <title>The improved chromosome-level genome for the pearl oyster Pinctada fucata martensii using PacBio sequencing and Hi-C.</title>
        <authorList>
            <person name="Zheng Z."/>
        </authorList>
    </citation>
    <scope>NUCLEOTIDE SEQUENCE</scope>
    <source>
        <strain evidence="5">ZZ-2019</strain>
        <tissue evidence="5">Adductor muscle</tissue>
    </source>
</reference>
<dbReference type="PANTHER" id="PTHR11339:SF373">
    <property type="entry name" value="VWFD DOMAIN-CONTAINING PROTEIN"/>
    <property type="match status" value="1"/>
</dbReference>
<dbReference type="CDD" id="cd19941">
    <property type="entry name" value="TIL"/>
    <property type="match status" value="3"/>
</dbReference>
<dbReference type="FunFam" id="2.10.25.10:FF:000055">
    <property type="entry name" value="alpha-tectorin isoform X1"/>
    <property type="match status" value="1"/>
</dbReference>
<dbReference type="GO" id="GO:0031012">
    <property type="term" value="C:extracellular matrix"/>
    <property type="evidence" value="ECO:0007669"/>
    <property type="project" value="TreeGrafter"/>
</dbReference>
<dbReference type="InterPro" id="IPR000742">
    <property type="entry name" value="EGF"/>
</dbReference>
<feature type="domain" description="VWFD" evidence="4">
    <location>
        <begin position="468"/>
        <end position="647"/>
    </location>
</feature>
<evidence type="ECO:0000313" key="5">
    <source>
        <dbReference type="EMBL" id="KAK3101259.1"/>
    </source>
</evidence>
<name>A0AA88YLQ7_PINIB</name>
<keyword evidence="2" id="KW-0325">Glycoprotein</keyword>
<feature type="domain" description="VWFD" evidence="4">
    <location>
        <begin position="879"/>
        <end position="1061"/>
    </location>
</feature>
<dbReference type="SMART" id="SM00181">
    <property type="entry name" value="EGF"/>
    <property type="match status" value="8"/>
</dbReference>
<evidence type="ECO:0000313" key="6">
    <source>
        <dbReference type="Proteomes" id="UP001186944"/>
    </source>
</evidence>
<dbReference type="Pfam" id="PF01826">
    <property type="entry name" value="TIL"/>
    <property type="match status" value="2"/>
</dbReference>
<feature type="region of interest" description="Disordered" evidence="3">
    <location>
        <begin position="1426"/>
        <end position="1472"/>
    </location>
</feature>
<protein>
    <recommendedName>
        <fullName evidence="4">VWFD domain-containing protein</fullName>
    </recommendedName>
</protein>
<keyword evidence="1" id="KW-1015">Disulfide bond</keyword>
<dbReference type="Proteomes" id="UP001186944">
    <property type="component" value="Unassembled WGS sequence"/>
</dbReference>
<dbReference type="SMART" id="SM00216">
    <property type="entry name" value="VWD"/>
    <property type="match status" value="3"/>
</dbReference>
<evidence type="ECO:0000259" key="4">
    <source>
        <dbReference type="PROSITE" id="PS51233"/>
    </source>
</evidence>
<proteinExistence type="predicted"/>
<dbReference type="InterPro" id="IPR002919">
    <property type="entry name" value="TIL_dom"/>
</dbReference>
<gene>
    <name evidence="5" type="ORF">FSP39_002218</name>
</gene>
<dbReference type="EMBL" id="VSWD01000005">
    <property type="protein sequence ID" value="KAK3101259.1"/>
    <property type="molecule type" value="Genomic_DNA"/>
</dbReference>
<dbReference type="InterPro" id="IPR001846">
    <property type="entry name" value="VWF_type-D"/>
</dbReference>
<evidence type="ECO:0000256" key="1">
    <source>
        <dbReference type="ARBA" id="ARBA00023157"/>
    </source>
</evidence>
<dbReference type="PROSITE" id="PS01186">
    <property type="entry name" value="EGF_2"/>
    <property type="match status" value="4"/>
</dbReference>
<evidence type="ECO:0000256" key="3">
    <source>
        <dbReference type="SAM" id="MobiDB-lite"/>
    </source>
</evidence>